<protein>
    <submittedName>
        <fullName evidence="1">Uncharacterized protein</fullName>
    </submittedName>
</protein>
<sequence length="406" mass="45705">MPRQEVPPEIWAHILRFVHRPLPDADADQGALHQQAMAACMRVNKVRSAVAPAHHMSAPLLYDAPIVADITSFFLHCDNAFADHLDDEEQDQQDTSLRLLGGRTKANCLRRVKTLHLIYRHIPMDPPEFELVVMGPLEKTAAVSEVEAAEEVAERLRSASAHAHELLPNLNTVTIGKWGDRGWAWREERIHLPGAPELVHDKLCVPRKALPLILYDLPTLREWHQHVSAGPLAFGDSSTLFRRNAVQLREFSAVIEDFDHIPPLAIGSRNVVAIRPRWKNDRMKLKENLAKLGKDLSSLLDTKGAISPHESNEDLLSQTTVEINVKVQSSRPVWDRMSDLAQNASHGETISTMVYAVLMNTDPDEEWTEELEYVLEADLGRMQKLLDQAVAEEWKGRVVVKGELEG</sequence>
<evidence type="ECO:0000313" key="2">
    <source>
        <dbReference type="Proteomes" id="UP000279259"/>
    </source>
</evidence>
<proteinExistence type="predicted"/>
<dbReference type="AlphaFoldDB" id="A0A427YJ87"/>
<dbReference type="EMBL" id="RSCD01000008">
    <property type="protein sequence ID" value="RSH91164.1"/>
    <property type="molecule type" value="Genomic_DNA"/>
</dbReference>
<dbReference type="Proteomes" id="UP000279259">
    <property type="component" value="Unassembled WGS sequence"/>
</dbReference>
<keyword evidence="2" id="KW-1185">Reference proteome</keyword>
<name>A0A427YJ87_9TREE</name>
<gene>
    <name evidence="1" type="ORF">EHS25_009463</name>
</gene>
<comment type="caution">
    <text evidence="1">The sequence shown here is derived from an EMBL/GenBank/DDBJ whole genome shotgun (WGS) entry which is preliminary data.</text>
</comment>
<evidence type="ECO:0000313" key="1">
    <source>
        <dbReference type="EMBL" id="RSH91164.1"/>
    </source>
</evidence>
<dbReference type="OrthoDB" id="10325234at2759"/>
<organism evidence="1 2">
    <name type="scientific">Saitozyma podzolica</name>
    <dbReference type="NCBI Taxonomy" id="1890683"/>
    <lineage>
        <taxon>Eukaryota</taxon>
        <taxon>Fungi</taxon>
        <taxon>Dikarya</taxon>
        <taxon>Basidiomycota</taxon>
        <taxon>Agaricomycotina</taxon>
        <taxon>Tremellomycetes</taxon>
        <taxon>Tremellales</taxon>
        <taxon>Trimorphomycetaceae</taxon>
        <taxon>Saitozyma</taxon>
    </lineage>
</organism>
<accession>A0A427YJ87</accession>
<reference evidence="1 2" key="1">
    <citation type="submission" date="2018-11" db="EMBL/GenBank/DDBJ databases">
        <title>Genome sequence of Saitozyma podzolica DSM 27192.</title>
        <authorList>
            <person name="Aliyu H."/>
            <person name="Gorte O."/>
            <person name="Ochsenreither K."/>
        </authorList>
    </citation>
    <scope>NUCLEOTIDE SEQUENCE [LARGE SCALE GENOMIC DNA]</scope>
    <source>
        <strain evidence="1 2">DSM 27192</strain>
    </source>
</reference>